<dbReference type="SMART" id="SM00645">
    <property type="entry name" value="Pept_C1"/>
    <property type="match status" value="1"/>
</dbReference>
<evidence type="ECO:0000313" key="6">
    <source>
        <dbReference type="Proteomes" id="UP001363151"/>
    </source>
</evidence>
<accession>A0ABR1G5W6</accession>
<dbReference type="Pfam" id="PF08246">
    <property type="entry name" value="Inhibitor_I29"/>
    <property type="match status" value="1"/>
</dbReference>
<evidence type="ECO:0000259" key="4">
    <source>
        <dbReference type="SMART" id="SM00848"/>
    </source>
</evidence>
<dbReference type="InterPro" id="IPR000668">
    <property type="entry name" value="Peptidase_C1A_C"/>
</dbReference>
<comment type="caution">
    <text evidence="5">The sequence shown here is derived from an EMBL/GenBank/DDBJ whole genome shotgun (WGS) entry which is preliminary data.</text>
</comment>
<sequence length="497" mass="53488">MAPPKKVALRRAALAGLSVAAVAVLGYRSQFGSLGEAVSSAGTQLAALAGERPDDNSDTPSPVKVHAHKVQSTWNMTDKKAVVYGDLGDDDVAALFSKFQEDFSTSYSSPDETSERFAYFKKNLGMIDKLNKVHPHALFGITKFADKSEDERAVRRSGNSAWSEMQDGLPDQVVQAAKQGPAAVQALMKDAAYHNDNKDAKGRVDWITEDDCVACGQPGGMDPDDPVHQFSPGQIVQFNNWTIKTMPSAFDWRALVAKNVSKSAVTSVKDTGDCASHWAFAAAGDIEGTKFLSDGAVDLSSLSTQQFVACDTVDHGCAGGYAYRAFQYAESCGGILPDDAYEYKAVDASSKDSGTPTCDKPTIMMGQQQKLAAAINGWQMVAMGDQFEELLQFSMLRNGPIAIAMNSDGMDFYVKGVMGDADESHCDAGTLDINALLVAYGVENGNDYWVVKHSWGTTWGEDGYFRVLRGVNHCGIANFASHSVYKPVELDHAGRGN</sequence>
<dbReference type="CDD" id="cd02248">
    <property type="entry name" value="Peptidase_C1A"/>
    <property type="match status" value="1"/>
</dbReference>
<dbReference type="InterPro" id="IPR038765">
    <property type="entry name" value="Papain-like_cys_pep_sf"/>
</dbReference>
<dbReference type="SMART" id="SM00848">
    <property type="entry name" value="Inhibitor_I29"/>
    <property type="match status" value="1"/>
</dbReference>
<proteinExistence type="inferred from homology"/>
<dbReference type="Gene3D" id="1.10.287.2250">
    <property type="match status" value="1"/>
</dbReference>
<organism evidence="5 6">
    <name type="scientific">Aureococcus anophagefferens</name>
    <name type="common">Harmful bloom alga</name>
    <dbReference type="NCBI Taxonomy" id="44056"/>
    <lineage>
        <taxon>Eukaryota</taxon>
        <taxon>Sar</taxon>
        <taxon>Stramenopiles</taxon>
        <taxon>Ochrophyta</taxon>
        <taxon>Pelagophyceae</taxon>
        <taxon>Pelagomonadales</taxon>
        <taxon>Pelagomonadaceae</taxon>
        <taxon>Aureococcus</taxon>
    </lineage>
</organism>
<evidence type="ECO:0000256" key="1">
    <source>
        <dbReference type="ARBA" id="ARBA00008455"/>
    </source>
</evidence>
<reference evidence="5 6" key="1">
    <citation type="submission" date="2024-03" db="EMBL/GenBank/DDBJ databases">
        <title>Aureococcus anophagefferens CCMP1851 and Kratosvirus quantuckense: Draft genome of a second virus-susceptible host strain in the model system.</title>
        <authorList>
            <person name="Chase E."/>
            <person name="Truchon A.R."/>
            <person name="Schepens W."/>
            <person name="Wilhelm S.W."/>
        </authorList>
    </citation>
    <scope>NUCLEOTIDE SEQUENCE [LARGE SCALE GENOMIC DNA]</scope>
    <source>
        <strain evidence="5 6">CCMP1851</strain>
    </source>
</reference>
<dbReference type="PANTHER" id="PTHR12411">
    <property type="entry name" value="CYSTEINE PROTEASE FAMILY C1-RELATED"/>
    <property type="match status" value="1"/>
</dbReference>
<dbReference type="SUPFAM" id="SSF54001">
    <property type="entry name" value="Cysteine proteinases"/>
    <property type="match status" value="1"/>
</dbReference>
<feature type="domain" description="Peptidase C1A papain C-terminal" evidence="3">
    <location>
        <begin position="246"/>
        <end position="484"/>
    </location>
</feature>
<dbReference type="InterPro" id="IPR039417">
    <property type="entry name" value="Peptidase_C1A_papain-like"/>
</dbReference>
<dbReference type="EMBL" id="JBBJCI010000106">
    <property type="protein sequence ID" value="KAK7248324.1"/>
    <property type="molecule type" value="Genomic_DNA"/>
</dbReference>
<dbReference type="Gene3D" id="3.90.70.10">
    <property type="entry name" value="Cysteine proteinases"/>
    <property type="match status" value="1"/>
</dbReference>
<gene>
    <name evidence="5" type="ORF">SO694_0022309</name>
</gene>
<dbReference type="InterPro" id="IPR013201">
    <property type="entry name" value="Prot_inhib_I29"/>
</dbReference>
<feature type="domain" description="Cathepsin propeptide inhibitor" evidence="4">
    <location>
        <begin position="96"/>
        <end position="152"/>
    </location>
</feature>
<keyword evidence="6" id="KW-1185">Reference proteome</keyword>
<keyword evidence="2" id="KW-0865">Zymogen</keyword>
<dbReference type="Pfam" id="PF00112">
    <property type="entry name" value="Peptidase_C1"/>
    <property type="match status" value="1"/>
</dbReference>
<evidence type="ECO:0000313" key="5">
    <source>
        <dbReference type="EMBL" id="KAK7248324.1"/>
    </source>
</evidence>
<comment type="similarity">
    <text evidence="1">Belongs to the peptidase C1 family.</text>
</comment>
<evidence type="ECO:0000259" key="3">
    <source>
        <dbReference type="SMART" id="SM00645"/>
    </source>
</evidence>
<evidence type="ECO:0000256" key="2">
    <source>
        <dbReference type="ARBA" id="ARBA00023145"/>
    </source>
</evidence>
<dbReference type="InterPro" id="IPR013128">
    <property type="entry name" value="Peptidase_C1A"/>
</dbReference>
<name>A0ABR1G5W6_AURAN</name>
<protein>
    <submittedName>
        <fullName evidence="5">C1 peptidase family protein</fullName>
    </submittedName>
</protein>
<dbReference type="Proteomes" id="UP001363151">
    <property type="component" value="Unassembled WGS sequence"/>
</dbReference>